<organism evidence="14 15">
    <name type="scientific">Alkaliphilus peptidifermentans DSM 18978</name>
    <dbReference type="NCBI Taxonomy" id="1120976"/>
    <lineage>
        <taxon>Bacteria</taxon>
        <taxon>Bacillati</taxon>
        <taxon>Bacillota</taxon>
        <taxon>Clostridia</taxon>
        <taxon>Peptostreptococcales</taxon>
        <taxon>Natronincolaceae</taxon>
        <taxon>Alkaliphilus</taxon>
    </lineage>
</organism>
<evidence type="ECO:0000256" key="6">
    <source>
        <dbReference type="ARBA" id="ARBA00022741"/>
    </source>
</evidence>
<dbReference type="AlphaFoldDB" id="A0A1G5HFX3"/>
<dbReference type="Pfam" id="PF19279">
    <property type="entry name" value="YegS_C"/>
    <property type="match status" value="1"/>
</dbReference>
<keyword evidence="11" id="KW-0594">Phospholipid biosynthesis</keyword>
<dbReference type="Pfam" id="PF00781">
    <property type="entry name" value="DAGK_cat"/>
    <property type="match status" value="1"/>
</dbReference>
<dbReference type="RefSeq" id="WP_091542933.1">
    <property type="nucleotide sequence ID" value="NZ_FMUS01000011.1"/>
</dbReference>
<dbReference type="GO" id="GO:0016301">
    <property type="term" value="F:kinase activity"/>
    <property type="evidence" value="ECO:0007669"/>
    <property type="project" value="UniProtKB-KW"/>
</dbReference>
<dbReference type="InterPro" id="IPR050187">
    <property type="entry name" value="Lipid_Phosphate_FormReg"/>
</dbReference>
<dbReference type="Proteomes" id="UP000198636">
    <property type="component" value="Unassembled WGS sequence"/>
</dbReference>
<evidence type="ECO:0000256" key="3">
    <source>
        <dbReference type="ARBA" id="ARBA00022516"/>
    </source>
</evidence>
<dbReference type="STRING" id="1120976.SAMN03080606_02004"/>
<dbReference type="NCBIfam" id="TIGR00147">
    <property type="entry name" value="YegS/Rv2252/BmrU family lipid kinase"/>
    <property type="match status" value="1"/>
</dbReference>
<dbReference type="Gene3D" id="2.60.200.40">
    <property type="match status" value="1"/>
</dbReference>
<comment type="cofactor">
    <cofactor evidence="1">
        <name>Mg(2+)</name>
        <dbReference type="ChEBI" id="CHEBI:18420"/>
    </cofactor>
</comment>
<sequence>MEDKTYLFIVNPISGNGKGSRMVGKIHEVMKDKKTVYRLEVTKAKGNAKEIAMNASEDIIVAVGGDGTINEVVNGIAQKKKVLGVIPSGTGNDFIRNLNIPVEADKAIEIILKGKEKEINIGKVFEHYFINIASVGLDAQIASEANTLKKHFNGTYAYIAALIKVLFSFRYMKLVIKNSDKTYVLDTMLMAFCNGRSYGGGMKIAPEADMSDDLMDICIVKKMSKLKLLILFPTIFKGKHLRFNEVEMMKTSKITLFIKDPLKINLDGEIFTISKEEYEFIDFKIFDHKIKVLC</sequence>
<proteinExistence type="inferred from homology"/>
<comment type="similarity">
    <text evidence="2">Belongs to the diacylglycerol/lipid kinase family.</text>
</comment>
<keyword evidence="3" id="KW-0444">Lipid biosynthesis</keyword>
<keyword evidence="9" id="KW-0460">Magnesium</keyword>
<keyword evidence="6" id="KW-0547">Nucleotide-binding</keyword>
<dbReference type="Gene3D" id="3.40.50.10330">
    <property type="entry name" value="Probable inorganic polyphosphate/atp-NAD kinase, domain 1"/>
    <property type="match status" value="1"/>
</dbReference>
<evidence type="ECO:0000313" key="15">
    <source>
        <dbReference type="Proteomes" id="UP000198636"/>
    </source>
</evidence>
<evidence type="ECO:0000256" key="2">
    <source>
        <dbReference type="ARBA" id="ARBA00005983"/>
    </source>
</evidence>
<keyword evidence="5" id="KW-0479">Metal-binding</keyword>
<dbReference type="SUPFAM" id="SSF111331">
    <property type="entry name" value="NAD kinase/diacylglycerol kinase-like"/>
    <property type="match status" value="1"/>
</dbReference>
<keyword evidence="10" id="KW-0443">Lipid metabolism</keyword>
<evidence type="ECO:0000256" key="5">
    <source>
        <dbReference type="ARBA" id="ARBA00022723"/>
    </source>
</evidence>
<evidence type="ECO:0000256" key="11">
    <source>
        <dbReference type="ARBA" id="ARBA00023209"/>
    </source>
</evidence>
<dbReference type="PANTHER" id="PTHR12358">
    <property type="entry name" value="SPHINGOSINE KINASE"/>
    <property type="match status" value="1"/>
</dbReference>
<keyword evidence="15" id="KW-1185">Reference proteome</keyword>
<gene>
    <name evidence="14" type="ORF">SAMN03080606_02004</name>
</gene>
<dbReference type="InterPro" id="IPR045540">
    <property type="entry name" value="YegS/DAGK_C"/>
</dbReference>
<dbReference type="OrthoDB" id="9786026at2"/>
<evidence type="ECO:0000256" key="7">
    <source>
        <dbReference type="ARBA" id="ARBA00022777"/>
    </source>
</evidence>
<evidence type="ECO:0000256" key="8">
    <source>
        <dbReference type="ARBA" id="ARBA00022840"/>
    </source>
</evidence>
<keyword evidence="8" id="KW-0067">ATP-binding</keyword>
<evidence type="ECO:0000256" key="1">
    <source>
        <dbReference type="ARBA" id="ARBA00001946"/>
    </source>
</evidence>
<evidence type="ECO:0000256" key="10">
    <source>
        <dbReference type="ARBA" id="ARBA00023098"/>
    </source>
</evidence>
<dbReference type="GO" id="GO:0008654">
    <property type="term" value="P:phospholipid biosynthetic process"/>
    <property type="evidence" value="ECO:0007669"/>
    <property type="project" value="UniProtKB-KW"/>
</dbReference>
<reference evidence="14 15" key="1">
    <citation type="submission" date="2016-10" db="EMBL/GenBank/DDBJ databases">
        <authorList>
            <person name="de Groot N.N."/>
        </authorList>
    </citation>
    <scope>NUCLEOTIDE SEQUENCE [LARGE SCALE GENOMIC DNA]</scope>
    <source>
        <strain evidence="14 15">DSM 18978</strain>
    </source>
</reference>
<evidence type="ECO:0000313" key="14">
    <source>
        <dbReference type="EMBL" id="SCY62624.1"/>
    </source>
</evidence>
<dbReference type="PROSITE" id="PS50146">
    <property type="entry name" value="DAGK"/>
    <property type="match status" value="1"/>
</dbReference>
<dbReference type="InterPro" id="IPR001206">
    <property type="entry name" value="Diacylglycerol_kinase_cat_dom"/>
</dbReference>
<keyword evidence="12" id="KW-1208">Phospholipid metabolism</keyword>
<evidence type="ECO:0000259" key="13">
    <source>
        <dbReference type="PROSITE" id="PS50146"/>
    </source>
</evidence>
<evidence type="ECO:0000256" key="12">
    <source>
        <dbReference type="ARBA" id="ARBA00023264"/>
    </source>
</evidence>
<keyword evidence="4" id="KW-0808">Transferase</keyword>
<evidence type="ECO:0000256" key="9">
    <source>
        <dbReference type="ARBA" id="ARBA00022842"/>
    </source>
</evidence>
<name>A0A1G5HFX3_9FIRM</name>
<dbReference type="GO" id="GO:0005524">
    <property type="term" value="F:ATP binding"/>
    <property type="evidence" value="ECO:0007669"/>
    <property type="project" value="UniProtKB-KW"/>
</dbReference>
<dbReference type="InterPro" id="IPR017438">
    <property type="entry name" value="ATP-NAD_kinase_N"/>
</dbReference>
<protein>
    <submittedName>
        <fullName evidence="14">Lipid kinase, YegS/Rv2252/BmrU family</fullName>
    </submittedName>
</protein>
<dbReference type="PANTHER" id="PTHR12358:SF106">
    <property type="entry name" value="LIPID KINASE YEGS"/>
    <property type="match status" value="1"/>
</dbReference>
<feature type="domain" description="DAGKc" evidence="13">
    <location>
        <begin position="1"/>
        <end position="127"/>
    </location>
</feature>
<keyword evidence="7 14" id="KW-0418">Kinase</keyword>
<dbReference type="EMBL" id="FMUS01000011">
    <property type="protein sequence ID" value="SCY62624.1"/>
    <property type="molecule type" value="Genomic_DNA"/>
</dbReference>
<dbReference type="GO" id="GO:0046872">
    <property type="term" value="F:metal ion binding"/>
    <property type="evidence" value="ECO:0007669"/>
    <property type="project" value="UniProtKB-KW"/>
</dbReference>
<dbReference type="GO" id="GO:0005886">
    <property type="term" value="C:plasma membrane"/>
    <property type="evidence" value="ECO:0007669"/>
    <property type="project" value="TreeGrafter"/>
</dbReference>
<dbReference type="InterPro" id="IPR016064">
    <property type="entry name" value="NAD/diacylglycerol_kinase_sf"/>
</dbReference>
<evidence type="ECO:0000256" key="4">
    <source>
        <dbReference type="ARBA" id="ARBA00022679"/>
    </source>
</evidence>
<dbReference type="InterPro" id="IPR005218">
    <property type="entry name" value="Diacylglycerol/lipid_kinase"/>
</dbReference>
<dbReference type="SMART" id="SM00046">
    <property type="entry name" value="DAGKc"/>
    <property type="match status" value="1"/>
</dbReference>
<accession>A0A1G5HFX3</accession>